<evidence type="ECO:0000313" key="2">
    <source>
        <dbReference type="EMBL" id="RRT73357.1"/>
    </source>
</evidence>
<dbReference type="Proteomes" id="UP000287651">
    <property type="component" value="Unassembled WGS sequence"/>
</dbReference>
<gene>
    <name evidence="2" type="ORF">B296_00009281</name>
</gene>
<evidence type="ECO:0000256" key="1">
    <source>
        <dbReference type="SAM" id="MobiDB-lite"/>
    </source>
</evidence>
<accession>A0A427AAU8</accession>
<dbReference type="AlphaFoldDB" id="A0A427AAU8"/>
<sequence>MKRRAKQRCRGGGVAYSSGSSGGGDSDSSRSAGERATALGGRHEGTNELVDFPLLHLKSPFLSRNNPQAEDANDALAGYPSMLCSTKRIKVWLFG</sequence>
<evidence type="ECO:0000313" key="3">
    <source>
        <dbReference type="Proteomes" id="UP000287651"/>
    </source>
</evidence>
<protein>
    <submittedName>
        <fullName evidence="2">Uncharacterized protein</fullName>
    </submittedName>
</protein>
<reference evidence="2 3" key="1">
    <citation type="journal article" date="2014" name="Agronomy (Basel)">
        <title>A Draft Genome Sequence for Ensete ventricosum, the Drought-Tolerant Tree Against Hunger.</title>
        <authorList>
            <person name="Harrison J."/>
            <person name="Moore K.A."/>
            <person name="Paszkiewicz K."/>
            <person name="Jones T."/>
            <person name="Grant M."/>
            <person name="Ambacheew D."/>
            <person name="Muzemil S."/>
            <person name="Studholme D.J."/>
        </authorList>
    </citation>
    <scope>NUCLEOTIDE SEQUENCE [LARGE SCALE GENOMIC DNA]</scope>
</reference>
<organism evidence="2 3">
    <name type="scientific">Ensete ventricosum</name>
    <name type="common">Abyssinian banana</name>
    <name type="synonym">Musa ensete</name>
    <dbReference type="NCBI Taxonomy" id="4639"/>
    <lineage>
        <taxon>Eukaryota</taxon>
        <taxon>Viridiplantae</taxon>
        <taxon>Streptophyta</taxon>
        <taxon>Embryophyta</taxon>
        <taxon>Tracheophyta</taxon>
        <taxon>Spermatophyta</taxon>
        <taxon>Magnoliopsida</taxon>
        <taxon>Liliopsida</taxon>
        <taxon>Zingiberales</taxon>
        <taxon>Musaceae</taxon>
        <taxon>Ensete</taxon>
    </lineage>
</organism>
<name>A0A427AAU8_ENSVE</name>
<comment type="caution">
    <text evidence="2">The sequence shown here is derived from an EMBL/GenBank/DDBJ whole genome shotgun (WGS) entry which is preliminary data.</text>
</comment>
<proteinExistence type="predicted"/>
<feature type="compositionally biased region" description="Gly residues" evidence="1">
    <location>
        <begin position="10"/>
        <end position="25"/>
    </location>
</feature>
<feature type="region of interest" description="Disordered" evidence="1">
    <location>
        <begin position="1"/>
        <end position="44"/>
    </location>
</feature>
<dbReference type="EMBL" id="AMZH03003117">
    <property type="protein sequence ID" value="RRT73357.1"/>
    <property type="molecule type" value="Genomic_DNA"/>
</dbReference>